<dbReference type="PROSITE" id="PS51257">
    <property type="entry name" value="PROKAR_LIPOPROTEIN"/>
    <property type="match status" value="1"/>
</dbReference>
<name>A0A6G1HKR6_9PEZI</name>
<gene>
    <name evidence="2" type="ORF">EJ06DRAFT_228056</name>
</gene>
<dbReference type="Proteomes" id="UP000799640">
    <property type="component" value="Unassembled WGS sequence"/>
</dbReference>
<organism evidence="2 3">
    <name type="scientific">Trichodelitschia bisporula</name>
    <dbReference type="NCBI Taxonomy" id="703511"/>
    <lineage>
        <taxon>Eukaryota</taxon>
        <taxon>Fungi</taxon>
        <taxon>Dikarya</taxon>
        <taxon>Ascomycota</taxon>
        <taxon>Pezizomycotina</taxon>
        <taxon>Dothideomycetes</taxon>
        <taxon>Dothideomycetes incertae sedis</taxon>
        <taxon>Phaeotrichales</taxon>
        <taxon>Phaeotrichaceae</taxon>
        <taxon>Trichodelitschia</taxon>
    </lineage>
</organism>
<accession>A0A6G1HKR6</accession>
<reference evidence="2" key="1">
    <citation type="journal article" date="2020" name="Stud. Mycol.">
        <title>101 Dothideomycetes genomes: a test case for predicting lifestyles and emergence of pathogens.</title>
        <authorList>
            <person name="Haridas S."/>
            <person name="Albert R."/>
            <person name="Binder M."/>
            <person name="Bloem J."/>
            <person name="Labutti K."/>
            <person name="Salamov A."/>
            <person name="Andreopoulos B."/>
            <person name="Baker S."/>
            <person name="Barry K."/>
            <person name="Bills G."/>
            <person name="Bluhm B."/>
            <person name="Cannon C."/>
            <person name="Castanera R."/>
            <person name="Culley D."/>
            <person name="Daum C."/>
            <person name="Ezra D."/>
            <person name="Gonzalez J."/>
            <person name="Henrissat B."/>
            <person name="Kuo A."/>
            <person name="Liang C."/>
            <person name="Lipzen A."/>
            <person name="Lutzoni F."/>
            <person name="Magnuson J."/>
            <person name="Mondo S."/>
            <person name="Nolan M."/>
            <person name="Ohm R."/>
            <person name="Pangilinan J."/>
            <person name="Park H.-J."/>
            <person name="Ramirez L."/>
            <person name="Alfaro M."/>
            <person name="Sun H."/>
            <person name="Tritt A."/>
            <person name="Yoshinaga Y."/>
            <person name="Zwiers L.-H."/>
            <person name="Turgeon B."/>
            <person name="Goodwin S."/>
            <person name="Spatafora J."/>
            <person name="Crous P."/>
            <person name="Grigoriev I."/>
        </authorList>
    </citation>
    <scope>NUCLEOTIDE SEQUENCE</scope>
    <source>
        <strain evidence="2">CBS 262.69</strain>
    </source>
</reference>
<dbReference type="AlphaFoldDB" id="A0A6G1HKR6"/>
<protein>
    <submittedName>
        <fullName evidence="2">Uncharacterized protein</fullName>
    </submittedName>
</protein>
<keyword evidence="1" id="KW-0472">Membrane</keyword>
<keyword evidence="1" id="KW-1133">Transmembrane helix</keyword>
<keyword evidence="3" id="KW-1185">Reference proteome</keyword>
<proteinExistence type="predicted"/>
<evidence type="ECO:0000256" key="1">
    <source>
        <dbReference type="SAM" id="Phobius"/>
    </source>
</evidence>
<evidence type="ECO:0000313" key="3">
    <source>
        <dbReference type="Proteomes" id="UP000799640"/>
    </source>
</evidence>
<dbReference type="EMBL" id="ML996706">
    <property type="protein sequence ID" value="KAF2396653.1"/>
    <property type="molecule type" value="Genomic_DNA"/>
</dbReference>
<feature type="transmembrane region" description="Helical" evidence="1">
    <location>
        <begin position="151"/>
        <end position="177"/>
    </location>
</feature>
<keyword evidence="1" id="KW-0812">Transmembrane</keyword>
<evidence type="ECO:0000313" key="2">
    <source>
        <dbReference type="EMBL" id="KAF2396653.1"/>
    </source>
</evidence>
<sequence length="298" mass="33169">MGQGNRSFVVFRYAHATLTILSCPTPYCFFRHSRLFASRSPACDLRRLPDPRPINLSSSLFRPVHRPSIHHKLLYSIAIPHPIRDNPQKKPGLPRLHAGLAHIPNSHQCPITCWRQRRCGTAGQRSRRSRAPVYTAFSPAVQKRVGWQRSFLVSILLTIPLSSLSYSLPSLFFPLLLVPLPSPRRFFSLLSIPPPLPPVTSRTRLFIPPIAPQPPTLVLYTIVSPPSVLHSIARIVRLTVGLLSTLDLSERIFEYSLVPKAEAIHVTCAVALEIGILPLPIDPSSLFSSPASLARADH</sequence>